<dbReference type="RefSeq" id="WP_193931499.1">
    <property type="nucleotide sequence ID" value="NZ_CAWPMZ010000033.1"/>
</dbReference>
<dbReference type="Gene3D" id="3.40.91.80">
    <property type="match status" value="1"/>
</dbReference>
<gene>
    <name evidence="1" type="ORF">IQ230_08010</name>
</gene>
<reference evidence="1 2" key="1">
    <citation type="submission" date="2020-10" db="EMBL/GenBank/DDBJ databases">
        <authorList>
            <person name="Castelo-Branco R."/>
            <person name="Eusebio N."/>
            <person name="Adriana R."/>
            <person name="Vieira A."/>
            <person name="Brugerolle De Fraissinette N."/>
            <person name="Rezende De Castro R."/>
            <person name="Schneider M.P."/>
            <person name="Vasconcelos V."/>
            <person name="Leao P.N."/>
        </authorList>
    </citation>
    <scope>NUCLEOTIDE SEQUENCE [LARGE SCALE GENOMIC DNA]</scope>
    <source>
        <strain evidence="1 2">LEGE 06123</strain>
    </source>
</reference>
<sequence>MLPTNEAVGKVPTDETYAFVKRYATAILDTKKEQGLVNLIRDWDDFTGMLAINKERDLIVELYRNVKENLATSLSNFEENISKSDEDVVLTALCQEYERRVAQKRKTRAGKDLESSIEFIFNYFDIQTGGKPKHFTAGLEIDNWVETKNGWYIGVTLKRTLRERWKQTYTTDDKIYVQHKISKIIWVISDDSDLSEQKISQLVSYRHIFFIPDNSRVLRNLCSHPNIGKYLFPITELVTQVQQLIETC</sequence>
<proteinExistence type="predicted"/>
<evidence type="ECO:0000313" key="2">
    <source>
        <dbReference type="Proteomes" id="UP000651156"/>
    </source>
</evidence>
<keyword evidence="2" id="KW-1185">Reference proteome</keyword>
<dbReference type="SUPFAM" id="SSF52980">
    <property type="entry name" value="Restriction endonuclease-like"/>
    <property type="match status" value="1"/>
</dbReference>
<dbReference type="InterPro" id="IPR038365">
    <property type="entry name" value="EcoRII_C_sf"/>
</dbReference>
<evidence type="ECO:0008006" key="3">
    <source>
        <dbReference type="Google" id="ProtNLM"/>
    </source>
</evidence>
<protein>
    <recommendedName>
        <fullName evidence="3">Restriction endonuclease type II EcoRII C-terminal domain-containing protein</fullName>
    </recommendedName>
</protein>
<name>A0ABR9UPV2_9CHRO</name>
<dbReference type="Proteomes" id="UP000651156">
    <property type="component" value="Unassembled WGS sequence"/>
</dbReference>
<comment type="caution">
    <text evidence="1">The sequence shown here is derived from an EMBL/GenBank/DDBJ whole genome shotgun (WGS) entry which is preliminary data.</text>
</comment>
<dbReference type="InterPro" id="IPR011335">
    <property type="entry name" value="Restrct_endonuc-II-like"/>
</dbReference>
<evidence type="ECO:0000313" key="1">
    <source>
        <dbReference type="EMBL" id="MBE9190304.1"/>
    </source>
</evidence>
<accession>A0ABR9UPV2</accession>
<dbReference type="EMBL" id="JADEWN010000015">
    <property type="protein sequence ID" value="MBE9190304.1"/>
    <property type="molecule type" value="Genomic_DNA"/>
</dbReference>
<organism evidence="1 2">
    <name type="scientific">Gloeocapsopsis crepidinum LEGE 06123</name>
    <dbReference type="NCBI Taxonomy" id="588587"/>
    <lineage>
        <taxon>Bacteria</taxon>
        <taxon>Bacillati</taxon>
        <taxon>Cyanobacteriota</taxon>
        <taxon>Cyanophyceae</taxon>
        <taxon>Oscillatoriophycideae</taxon>
        <taxon>Chroococcales</taxon>
        <taxon>Chroococcaceae</taxon>
        <taxon>Gloeocapsopsis</taxon>
    </lineage>
</organism>